<evidence type="ECO:0000256" key="1">
    <source>
        <dbReference type="ARBA" id="ARBA00022679"/>
    </source>
</evidence>
<evidence type="ECO:0000259" key="2">
    <source>
        <dbReference type="Pfam" id="PF06722"/>
    </source>
</evidence>
<dbReference type="GO" id="GO:0016758">
    <property type="term" value="F:hexosyltransferase activity"/>
    <property type="evidence" value="ECO:0007669"/>
    <property type="project" value="UniProtKB-ARBA"/>
</dbReference>
<dbReference type="PANTHER" id="PTHR48050:SF13">
    <property type="entry name" value="STEROL 3-BETA-GLUCOSYLTRANSFERASE UGT80A2"/>
    <property type="match status" value="1"/>
</dbReference>
<dbReference type="RefSeq" id="WP_353946683.1">
    <property type="nucleotide sequence ID" value="NZ_CP159534.1"/>
</dbReference>
<dbReference type="GO" id="GO:0008194">
    <property type="term" value="F:UDP-glycosyltransferase activity"/>
    <property type="evidence" value="ECO:0007669"/>
    <property type="project" value="InterPro"/>
</dbReference>
<dbReference type="KEGG" id="stac:ABII15_37105"/>
<feature type="domain" description="Erythromycin biosynthesis protein CIII-like C-terminal" evidence="2">
    <location>
        <begin position="308"/>
        <end position="407"/>
    </location>
</feature>
<dbReference type="SUPFAM" id="SSF53756">
    <property type="entry name" value="UDP-Glycosyltransferase/glycogen phosphorylase"/>
    <property type="match status" value="1"/>
</dbReference>
<dbReference type="InterPro" id="IPR010610">
    <property type="entry name" value="EryCIII-like_C"/>
</dbReference>
<protein>
    <submittedName>
        <fullName evidence="3">Glycosyltransferase</fullName>
    </submittedName>
</protein>
<name>A0AAU8J4U6_9ACTN</name>
<dbReference type="InterPro" id="IPR002213">
    <property type="entry name" value="UDP_glucos_trans"/>
</dbReference>
<organism evidence="3">
    <name type="scientific">Streptomyces tabacisoli</name>
    <dbReference type="NCBI Taxonomy" id="3156398"/>
    <lineage>
        <taxon>Bacteria</taxon>
        <taxon>Bacillati</taxon>
        <taxon>Actinomycetota</taxon>
        <taxon>Actinomycetes</taxon>
        <taxon>Kitasatosporales</taxon>
        <taxon>Streptomycetaceae</taxon>
        <taxon>Streptomyces</taxon>
    </lineage>
</organism>
<sequence length="439" mass="47521">MPRVVVISPPFASHARPLSILAAALAHAGAEVHFACSEAFAGLASRAGVHFEPLTVTRNANTGVAESTKQQGAERRRLLEFFAATRAGAVPALVTQARHRRADMMADPGHVLDALRAVDARLRPDWYVVDQLSYSATLALHCLGARYAAFCPGHPSYVLAEPDQWFGVPYDWPEALRPAPQPLRELMEAAQDNDSAFTVLFEEFIRERAPRVPLVERAFALTSSSAVVYAYPPLPWLPRAPKAPQSIYAGHMVGEAESLDAEWRGRVAELRERADLVVLVALGTFLSVRDDVLRTVVEGVLRMDTRAAVIVAAGERVAALNDLAGERVLVARSVPQQALLRHVDVMVHHGGGNSFTECLQAAVPALVLPFSSDQFAIARDAERTGVGIVRDPNTLCPEEVASTLATLATAARPDMLKWTACTQSRGPHFAASRLLSAMD</sequence>
<dbReference type="PANTHER" id="PTHR48050">
    <property type="entry name" value="STEROL 3-BETA-GLUCOSYLTRANSFERASE"/>
    <property type="match status" value="1"/>
</dbReference>
<reference evidence="3" key="1">
    <citation type="submission" date="2024-06" db="EMBL/GenBank/DDBJ databases">
        <title>Streptomyces sp. strain HUAS MG91 genome sequences.</title>
        <authorList>
            <person name="Mo P."/>
        </authorList>
    </citation>
    <scope>NUCLEOTIDE SEQUENCE</scope>
    <source>
        <strain evidence="3">HUAS MG91</strain>
    </source>
</reference>
<dbReference type="AlphaFoldDB" id="A0AAU8J4U6"/>
<proteinExistence type="predicted"/>
<evidence type="ECO:0000313" key="3">
    <source>
        <dbReference type="EMBL" id="XCJ75248.1"/>
    </source>
</evidence>
<dbReference type="Pfam" id="PF06722">
    <property type="entry name" value="EryCIII-like_C"/>
    <property type="match status" value="1"/>
</dbReference>
<dbReference type="GO" id="GO:0017000">
    <property type="term" value="P:antibiotic biosynthetic process"/>
    <property type="evidence" value="ECO:0007669"/>
    <property type="project" value="UniProtKB-ARBA"/>
</dbReference>
<dbReference type="Gene3D" id="3.40.50.2000">
    <property type="entry name" value="Glycogen Phosphorylase B"/>
    <property type="match status" value="2"/>
</dbReference>
<dbReference type="InterPro" id="IPR050426">
    <property type="entry name" value="Glycosyltransferase_28"/>
</dbReference>
<dbReference type="EMBL" id="CP159534">
    <property type="protein sequence ID" value="XCJ75248.1"/>
    <property type="molecule type" value="Genomic_DNA"/>
</dbReference>
<keyword evidence="1" id="KW-0808">Transferase</keyword>
<gene>
    <name evidence="3" type="ORF">ABII15_37105</name>
</gene>
<dbReference type="CDD" id="cd03784">
    <property type="entry name" value="GT1_Gtf-like"/>
    <property type="match status" value="1"/>
</dbReference>
<accession>A0AAU8J4U6</accession>